<reference evidence="1 2" key="1">
    <citation type="journal article" date="2020" name="Microbiol. Resour. Announc.">
        <title>Draft Genome Sequence of a Cladosporium Species Isolated from the Mesophotic Ascidian Didemnum maculosum.</title>
        <authorList>
            <person name="Gioti A."/>
            <person name="Siaperas R."/>
            <person name="Nikolaivits E."/>
            <person name="Le Goff G."/>
            <person name="Ouazzani J."/>
            <person name="Kotoulas G."/>
            <person name="Topakas E."/>
        </authorList>
    </citation>
    <scope>NUCLEOTIDE SEQUENCE [LARGE SCALE GENOMIC DNA]</scope>
    <source>
        <strain evidence="1 2">TM138-S3</strain>
    </source>
</reference>
<dbReference type="GeneID" id="96007380"/>
<dbReference type="Proteomes" id="UP000803884">
    <property type="component" value="Unassembled WGS sequence"/>
</dbReference>
<gene>
    <name evidence="1" type="ORF">WHR41_05937</name>
</gene>
<evidence type="ECO:0000313" key="2">
    <source>
        <dbReference type="Proteomes" id="UP000803884"/>
    </source>
</evidence>
<protein>
    <submittedName>
        <fullName evidence="1">Uncharacterized protein</fullName>
    </submittedName>
</protein>
<evidence type="ECO:0000313" key="1">
    <source>
        <dbReference type="EMBL" id="KAL1585712.1"/>
    </source>
</evidence>
<proteinExistence type="predicted"/>
<dbReference type="AlphaFoldDB" id="A0AB34KPP5"/>
<dbReference type="RefSeq" id="XP_069228818.1">
    <property type="nucleotide sequence ID" value="XM_069374542.1"/>
</dbReference>
<sequence>MMQIAMLPDGWQADKKEQYLETDEWPMATFENPEFDEDADSIQHSLRCITAASNKAGGNMWANFLSGAGPYNSDKSSEGYKKHRGKWSHHRKVLGALDPGDWFFANPNFDSFDASNSTHQNIMKTLGWCKAPFAGCKNDGRQFHLTHLRHNEITSSGRMNAEYDNTKHNTYRVDGEDNDIHQYHVVLETTGTDADQVAAKAFEYQSAHAKGKSEEKVLDTRASATMRNGQSFEMKGKLPRNLKVEKSGSGCGTFTFTYADPKKDGYRVFRFSSNDKGLSEHARSSPGEPLAGHYCLPEMLPVLDAKGRPKTGKDKKVMRAGTNLHCSFPGW</sequence>
<organism evidence="1 2">
    <name type="scientific">Cladosporium halotolerans</name>
    <dbReference type="NCBI Taxonomy" id="1052096"/>
    <lineage>
        <taxon>Eukaryota</taxon>
        <taxon>Fungi</taxon>
        <taxon>Dikarya</taxon>
        <taxon>Ascomycota</taxon>
        <taxon>Pezizomycotina</taxon>
        <taxon>Dothideomycetes</taxon>
        <taxon>Dothideomycetidae</taxon>
        <taxon>Cladosporiales</taxon>
        <taxon>Cladosporiaceae</taxon>
        <taxon>Cladosporium</taxon>
    </lineage>
</organism>
<comment type="caution">
    <text evidence="1">The sequence shown here is derived from an EMBL/GenBank/DDBJ whole genome shotgun (WGS) entry which is preliminary data.</text>
</comment>
<accession>A0AB34KPP5</accession>
<name>A0AB34KPP5_9PEZI</name>
<dbReference type="EMBL" id="JAAQHG020000018">
    <property type="protein sequence ID" value="KAL1585712.1"/>
    <property type="molecule type" value="Genomic_DNA"/>
</dbReference>
<keyword evidence="2" id="KW-1185">Reference proteome</keyword>